<comment type="caution">
    <text evidence="1">The sequence shown here is derived from an EMBL/GenBank/DDBJ whole genome shotgun (WGS) entry which is preliminary data.</text>
</comment>
<dbReference type="AlphaFoldDB" id="A0AAV0MI72"/>
<dbReference type="Proteomes" id="UP001154282">
    <property type="component" value="Unassembled WGS sequence"/>
</dbReference>
<reference evidence="1" key="1">
    <citation type="submission" date="2022-08" db="EMBL/GenBank/DDBJ databases">
        <authorList>
            <person name="Gutierrez-Valencia J."/>
        </authorList>
    </citation>
    <scope>NUCLEOTIDE SEQUENCE</scope>
</reference>
<evidence type="ECO:0000313" key="1">
    <source>
        <dbReference type="EMBL" id="CAI0445714.1"/>
    </source>
</evidence>
<protein>
    <submittedName>
        <fullName evidence="1">Uncharacterized protein</fullName>
    </submittedName>
</protein>
<gene>
    <name evidence="1" type="ORF">LITE_LOCUS28692</name>
</gene>
<proteinExistence type="predicted"/>
<sequence>MPGSPALLRLNSRPPSKSSINNKSFYFFEEKQNLFVESLQYVIAACGSHGYVPRRLGWIQIFEGCPSFFTNISPNVECLKKKEFSYRHLAQLRMLKFLMQCCHIPFNQLKQVNEMIMETAAEPLVDGSAVPDDELKLVVTASHFPPDFHQCLSRRAVWGRRAAEVTG</sequence>
<organism evidence="1 2">
    <name type="scientific">Linum tenue</name>
    <dbReference type="NCBI Taxonomy" id="586396"/>
    <lineage>
        <taxon>Eukaryota</taxon>
        <taxon>Viridiplantae</taxon>
        <taxon>Streptophyta</taxon>
        <taxon>Embryophyta</taxon>
        <taxon>Tracheophyta</taxon>
        <taxon>Spermatophyta</taxon>
        <taxon>Magnoliopsida</taxon>
        <taxon>eudicotyledons</taxon>
        <taxon>Gunneridae</taxon>
        <taxon>Pentapetalae</taxon>
        <taxon>rosids</taxon>
        <taxon>fabids</taxon>
        <taxon>Malpighiales</taxon>
        <taxon>Linaceae</taxon>
        <taxon>Linum</taxon>
    </lineage>
</organism>
<accession>A0AAV0MI72</accession>
<dbReference type="EMBL" id="CAMGYJ010000007">
    <property type="protein sequence ID" value="CAI0445714.1"/>
    <property type="molecule type" value="Genomic_DNA"/>
</dbReference>
<keyword evidence="2" id="KW-1185">Reference proteome</keyword>
<evidence type="ECO:0000313" key="2">
    <source>
        <dbReference type="Proteomes" id="UP001154282"/>
    </source>
</evidence>
<name>A0AAV0MI72_9ROSI</name>